<dbReference type="EMBL" id="GBXM01017488">
    <property type="protein sequence ID" value="JAH91089.1"/>
    <property type="molecule type" value="Transcribed_RNA"/>
</dbReference>
<dbReference type="AlphaFoldDB" id="A0A0E9WL07"/>
<protein>
    <submittedName>
        <fullName evidence="2">Uncharacterized protein</fullName>
    </submittedName>
</protein>
<reference evidence="2" key="1">
    <citation type="submission" date="2014-11" db="EMBL/GenBank/DDBJ databases">
        <authorList>
            <person name="Amaro Gonzalez C."/>
        </authorList>
    </citation>
    <scope>NUCLEOTIDE SEQUENCE</scope>
</reference>
<reference evidence="2" key="2">
    <citation type="journal article" date="2015" name="Fish Shellfish Immunol.">
        <title>Early steps in the European eel (Anguilla anguilla)-Vibrio vulnificus interaction in the gills: Role of the RtxA13 toxin.</title>
        <authorList>
            <person name="Callol A."/>
            <person name="Pajuelo D."/>
            <person name="Ebbesson L."/>
            <person name="Teles M."/>
            <person name="MacKenzie S."/>
            <person name="Amaro C."/>
        </authorList>
    </citation>
    <scope>NUCLEOTIDE SEQUENCE</scope>
</reference>
<accession>A0A0E9WL07</accession>
<name>A0A0E9WL07_ANGAN</name>
<evidence type="ECO:0000313" key="2">
    <source>
        <dbReference type="EMBL" id="JAH91089.1"/>
    </source>
</evidence>
<proteinExistence type="predicted"/>
<sequence length="100" mass="11934">MMTQSTMKNTVQDFTKKVNNIIIFFVFIVRKLEVCFFFFFFLNSMLIHIFYEQTLLKLNAVTLQPSAVQRLWGPRVTAAACKHVTKFFFSFLFSFFNLFF</sequence>
<evidence type="ECO:0000256" key="1">
    <source>
        <dbReference type="SAM" id="Phobius"/>
    </source>
</evidence>
<keyword evidence="1" id="KW-0812">Transmembrane</keyword>
<keyword evidence="1" id="KW-1133">Transmembrane helix</keyword>
<organism evidence="2">
    <name type="scientific">Anguilla anguilla</name>
    <name type="common">European freshwater eel</name>
    <name type="synonym">Muraena anguilla</name>
    <dbReference type="NCBI Taxonomy" id="7936"/>
    <lineage>
        <taxon>Eukaryota</taxon>
        <taxon>Metazoa</taxon>
        <taxon>Chordata</taxon>
        <taxon>Craniata</taxon>
        <taxon>Vertebrata</taxon>
        <taxon>Euteleostomi</taxon>
        <taxon>Actinopterygii</taxon>
        <taxon>Neopterygii</taxon>
        <taxon>Teleostei</taxon>
        <taxon>Anguilliformes</taxon>
        <taxon>Anguillidae</taxon>
        <taxon>Anguilla</taxon>
    </lineage>
</organism>
<feature type="transmembrane region" description="Helical" evidence="1">
    <location>
        <begin position="21"/>
        <end position="51"/>
    </location>
</feature>
<keyword evidence="1" id="KW-0472">Membrane</keyword>